<evidence type="ECO:0000256" key="1">
    <source>
        <dbReference type="SAM" id="MobiDB-lite"/>
    </source>
</evidence>
<dbReference type="CTD" id="158401"/>
<keyword evidence="3" id="KW-1185">Reference proteome</keyword>
<evidence type="ECO:0000313" key="2">
    <source>
        <dbReference type="Ensembl" id="ENSXETP00000108836"/>
    </source>
</evidence>
<dbReference type="RefSeq" id="XP_031762386.1">
    <property type="nucleotide sequence ID" value="XM_031906526.1"/>
</dbReference>
<feature type="region of interest" description="Disordered" evidence="1">
    <location>
        <begin position="546"/>
        <end position="572"/>
    </location>
</feature>
<dbReference type="AGR" id="Xenbase:XB-GENE-17346924"/>
<evidence type="ECO:0000313" key="3">
    <source>
        <dbReference type="Proteomes" id="UP000008143"/>
    </source>
</evidence>
<gene>
    <name evidence="2 4 5 6" type="primary">shoc1</name>
</gene>
<reference evidence="2" key="2">
    <citation type="submission" date="2021-03" db="UniProtKB">
        <authorList>
            <consortium name="Ensembl"/>
        </authorList>
    </citation>
    <scope>IDENTIFICATION</scope>
</reference>
<dbReference type="Proteomes" id="UP000008143">
    <property type="component" value="Chromosome 1"/>
</dbReference>
<reference evidence="4 5" key="3">
    <citation type="submission" date="2025-04" db="UniProtKB">
        <authorList>
            <consortium name="RefSeq"/>
        </authorList>
    </citation>
    <scope>IDENTIFICATION</scope>
    <source>
        <strain evidence="4 5">Nigerian</strain>
        <tissue evidence="4 5">Liver and blood</tissue>
    </source>
</reference>
<feature type="compositionally biased region" description="Polar residues" evidence="1">
    <location>
        <begin position="1218"/>
        <end position="1228"/>
    </location>
</feature>
<dbReference type="Xenbase" id="XB-GENE-17346924">
    <property type="gene designation" value="shoc1"/>
</dbReference>
<dbReference type="GO" id="GO:0003697">
    <property type="term" value="F:single-stranded DNA binding"/>
    <property type="evidence" value="ECO:0000318"/>
    <property type="project" value="GO_Central"/>
</dbReference>
<proteinExistence type="predicted"/>
<reference evidence="2" key="1">
    <citation type="journal article" date="2010" name="Science">
        <title>The genome of the Western clawed frog Xenopus tropicalis.</title>
        <authorList>
            <person name="Hellsten U."/>
            <person name="Harland R.M."/>
            <person name="Gilchrist M.J."/>
            <person name="Hendrix D."/>
            <person name="Jurka J."/>
            <person name="Kapitonov V."/>
            <person name="Ovcharenko I."/>
            <person name="Putnam N.H."/>
            <person name="Shu S."/>
            <person name="Taher L."/>
            <person name="Blitz I.L."/>
            <person name="Blumberg B."/>
            <person name="Dichmann D.S."/>
            <person name="Dubchak I."/>
            <person name="Amaya E."/>
            <person name="Detter J.C."/>
            <person name="Fletcher R."/>
            <person name="Gerhard D.S."/>
            <person name="Goodstein D."/>
            <person name="Graves T."/>
            <person name="Grigoriev I.V."/>
            <person name="Grimwood J."/>
            <person name="Kawashima T."/>
            <person name="Lindquist E."/>
            <person name="Lucas S.M."/>
            <person name="Mead P.E."/>
            <person name="Mitros T."/>
            <person name="Ogino H."/>
            <person name="Ohta Y."/>
            <person name="Poliakov A.V."/>
            <person name="Pollet N."/>
            <person name="Robert J."/>
            <person name="Salamov A."/>
            <person name="Sater A.K."/>
            <person name="Schmutz J."/>
            <person name="Terry A."/>
            <person name="Vize P.D."/>
            <person name="Warren W.C."/>
            <person name="Wells D."/>
            <person name="Wills A."/>
            <person name="Wilson R.K."/>
            <person name="Zimmerman L.B."/>
            <person name="Zorn A.M."/>
            <person name="Grainger R."/>
            <person name="Grammer T."/>
            <person name="Khokha M.K."/>
            <person name="Richardson P.M."/>
            <person name="Rokhsar D.S."/>
        </authorList>
    </citation>
    <scope>NUCLEOTIDE SEQUENCE [LARGE SCALE GENOMIC DNA]</scope>
    <source>
        <strain evidence="2">Nigerian</strain>
    </source>
</reference>
<sequence length="1475" mass="168375">MDTVMFPAFKFHALDYAYENLIRQKISMSWMIIPFPKGIQKNENYCHSRIFTNDNYRRPWTRTKTLSGCDVQHEDSMFDEWKNCFNSDVFLDKYHISVFCHKGTLFEVIPSSNPSSQLDLVEISTTENDTIKSETNYEDCWKTGTDCLVEKPFEDYVLREDVVFVDHLALFRHHMPNLSVLLSRLKMIPVEDPFTIWHKVCSSQEHHLRMEAFKESEKTIADFSTEQFHAMPLEHEKDLMLPFKLKVSNKTRASGTSVTDLIRVMELTPEYVALELKEGQTADLMKAVFKLESFIEKCSESESCEVLLDIASFFSYQEGELEVPFTPPLPPQEYDHISPLYVNLVPEEMSPAPHILQITDTSKDILENLTLNSEIYPLLLKVPCVEYTFRHLTLSKLKELMSISLEIVELQALVPMASNWWSEFGLNVECTLTHSIEPLIATNLTSNLISSKLPVESFRKISMGEVERLLEEMAFSEKQRATLQKCEKQSKSNDCFFAKIKPLCYPSQRVPNVVSGDTADNLIPDVFLIDRQEIDHLCSPIPCPSTEKTRPNSTNCNNLSEPSKTNPYGNSISSNCNTSHLESQTHSADTSDLLSDFIMLRSRKSQDSCHIYVKESSLKETKDVDASCPESSLVNCFTSDGITELRSKDEPECLILSKNIPPAERQCLAYRILEAEALPILNKLVDLNVPACMNWNFSSICFDRTQFFIRQQEKLVTDILNMGKKEDREITIFKYAALFHILVTLRDLILMCTFDKALVYLCKAKEIYKSALGASLDGVWRKLRIIQFVGERDREENPKIKTLKALLLQWKEKRYSEDLQSKVLIITRLNQGDVQCIILNALSNTEGMKTVSLCPTKDTCLNRKTVLDRLKGCSCIVVNNKYIGRDFPWTYFSLVIEYDGTDCWQTLCQDLKLHYVTLITSLQDSAFMAGKSTNISFADMLFDIKVPYVFVTSEGLISKPEILQLMESRYNITFIERSSSASLQLFGATDQYAIISLDWRTSIVMQDIEELLDIASTEKLILKLVALSLQYSWCWLILYSKQRYHSIYSLSGNVLNSLALIYASILPLASKPDELEVKVFIMPGVEETALLIRKIADYTLMSYKSDPYKWLDRSWLSIMPSEEEKCLLAFPCINPMVAQLMLRKGSSLKWLLSRSKEQLQAIMPDVPSKVLKHFTEITSLHRLRASSQEQDMSHVTDSCVQTDNDHVPAPVTADNIHDSSNSQTLGNSQTSSAAAINAYEDILAAATTKSVSFKELFGCSETQTIQSNANESNMLSKNHPVVSSVERRNYSFLRVGTSMSSFHTETEGDINPYQPKKTQPHMSLYSKGNFGVTAFAKDAEDYNQDFGYHLSKGNHGTRQDSQRLHPNEKSFFTDLFSPKPSQTPMYNPKELSDAVFLPSEKPRALYTPNQRTEAFCLAHISKVCYDLSNAENTSLTDAEKSRGKQYFQQFQPKRRKLLYERIPGRCDGQTRLKFF</sequence>
<dbReference type="GO" id="GO:0016887">
    <property type="term" value="F:ATP hydrolysis activity"/>
    <property type="evidence" value="ECO:0007669"/>
    <property type="project" value="InterPro"/>
</dbReference>
<dbReference type="Ensembl" id="ENSXETT00000123442">
    <property type="protein sequence ID" value="ENSXETP00000108836"/>
    <property type="gene ID" value="ENSXETG00000047372"/>
</dbReference>
<dbReference type="OrthoDB" id="9909657at2759"/>
<dbReference type="GO" id="GO:0000712">
    <property type="term" value="P:resolution of meiotic recombination intermediates"/>
    <property type="evidence" value="ECO:0000318"/>
    <property type="project" value="GO_Central"/>
</dbReference>
<dbReference type="KEGG" id="xtr:116412367"/>
<dbReference type="Pfam" id="PF17825">
    <property type="entry name" value="DUF5587"/>
    <property type="match status" value="2"/>
</dbReference>
<accession>A0A803JLJ5</accession>
<dbReference type="GO" id="GO:0000794">
    <property type="term" value="C:condensed nuclear chromosome"/>
    <property type="evidence" value="ECO:0000318"/>
    <property type="project" value="GO_Central"/>
</dbReference>
<dbReference type="RefSeq" id="XP_031762381.1">
    <property type="nucleotide sequence ID" value="XM_031906521.1"/>
</dbReference>
<evidence type="ECO:0000313" key="5">
    <source>
        <dbReference type="RefSeq" id="XP_031762386.1"/>
    </source>
</evidence>
<dbReference type="InterPro" id="IPR039991">
    <property type="entry name" value="SHOC1"/>
</dbReference>
<organism evidence="2">
    <name type="scientific">Xenopus tropicalis</name>
    <name type="common">Western clawed frog</name>
    <name type="synonym">Silurana tropicalis</name>
    <dbReference type="NCBI Taxonomy" id="8364"/>
    <lineage>
        <taxon>Eukaryota</taxon>
        <taxon>Metazoa</taxon>
        <taxon>Chordata</taxon>
        <taxon>Craniata</taxon>
        <taxon>Vertebrata</taxon>
        <taxon>Euteleostomi</taxon>
        <taxon>Amphibia</taxon>
        <taxon>Batrachia</taxon>
        <taxon>Anura</taxon>
        <taxon>Pipoidea</taxon>
        <taxon>Pipidae</taxon>
        <taxon>Xenopodinae</taxon>
        <taxon>Xenopus</taxon>
        <taxon>Silurana</taxon>
    </lineage>
</organism>
<name>A0A803JLJ5_XENTR</name>
<dbReference type="GeneTree" id="ENSGT00390000013037"/>
<feature type="region of interest" description="Disordered" evidence="1">
    <location>
        <begin position="1204"/>
        <end position="1228"/>
    </location>
</feature>
<dbReference type="GeneID" id="116412367"/>
<dbReference type="PANTHER" id="PTHR35668">
    <property type="entry name" value="PROTEIN SHORTAGE IN CHIASMATA 1 ORTHOLOG"/>
    <property type="match status" value="1"/>
</dbReference>
<evidence type="ECO:0000313" key="6">
    <source>
        <dbReference type="Xenbase" id="XB-GENE-17346924"/>
    </source>
</evidence>
<protein>
    <submittedName>
        <fullName evidence="2 4 5">Shortage in chiasmata 1</fullName>
    </submittedName>
</protein>
<dbReference type="PANTHER" id="PTHR35668:SF1">
    <property type="entry name" value="PROTEIN SHORTAGE IN CHIASMATA 1 ORTHOLOG"/>
    <property type="match status" value="1"/>
</dbReference>
<feature type="compositionally biased region" description="Polar residues" evidence="1">
    <location>
        <begin position="551"/>
        <end position="572"/>
    </location>
</feature>
<evidence type="ECO:0000313" key="4">
    <source>
        <dbReference type="RefSeq" id="XP_031762381.1"/>
    </source>
</evidence>